<gene>
    <name evidence="1" type="ORF">R3W88_011481</name>
</gene>
<proteinExistence type="predicted"/>
<dbReference type="PANTHER" id="PTHR33437">
    <property type="entry name" value="OS06G0361200 PROTEIN"/>
    <property type="match status" value="1"/>
</dbReference>
<dbReference type="AlphaFoldDB" id="A0AAV9L6X5"/>
<accession>A0AAV9L6X5</accession>
<protein>
    <submittedName>
        <fullName evidence="1">Uncharacterized protein</fullName>
    </submittedName>
</protein>
<evidence type="ECO:0000313" key="1">
    <source>
        <dbReference type="EMBL" id="KAK4721248.1"/>
    </source>
</evidence>
<comment type="caution">
    <text evidence="1">The sequence shown here is derived from an EMBL/GenBank/DDBJ whole genome shotgun (WGS) entry which is preliminary data.</text>
</comment>
<dbReference type="PANTHER" id="PTHR33437:SF2">
    <property type="entry name" value="OS06G0361200 PROTEIN"/>
    <property type="match status" value="1"/>
</dbReference>
<evidence type="ECO:0000313" key="2">
    <source>
        <dbReference type="Proteomes" id="UP001311915"/>
    </source>
</evidence>
<dbReference type="Proteomes" id="UP001311915">
    <property type="component" value="Unassembled WGS sequence"/>
</dbReference>
<reference evidence="1 2" key="1">
    <citation type="submission" date="2023-10" db="EMBL/GenBank/DDBJ databases">
        <title>Genome-Wide Identification Analysis in wild type Solanum Pinnatisectum Reveals Some Genes Defensing Phytophthora Infestans.</title>
        <authorList>
            <person name="Sun C."/>
        </authorList>
    </citation>
    <scope>NUCLEOTIDE SEQUENCE [LARGE SCALE GENOMIC DNA]</scope>
    <source>
        <strain evidence="1">LQN</strain>
        <tissue evidence="1">Leaf</tissue>
    </source>
</reference>
<sequence>MTFKNINDVSCKDSTIATLVDLSDVGPVTLHKFKTSGSDRSEYFTSLEMARKIKSQMTLKTLIDKLSHSDFNFGEYNNSTDSSISTKKFAMMEQTIEVLKKSIDDKNLQITQLMSKLDLCNSGESHHILTIQEKVDIDSPTKPIDSQSTKRSTLVATLTVQQLQDMITNTIKAQYGGPPQSSLGYSKPYSKRIEGLYPFLEFDVPAILDELLTKKVIALPESKQPKESNKVDDPMYCKFHRIVGHHTIKCFILKEKIMTLVREGKTIIDDVETFEINHASFKLDHKKDSISNFLRPVVSPKIEEGVIILQFGSFEPVEVSALKKTTNTSKLDDFSKEESSDTWTLAALKRQKYQRTYKLRISKVNTKSSTNQLQQCGRIKSNTKSKYINASSQKVRRTVTLMEFFPEMLLDVRA</sequence>
<name>A0AAV9L6X5_9SOLN</name>
<keyword evidence="2" id="KW-1185">Reference proteome</keyword>
<dbReference type="EMBL" id="JAWPEI010000007">
    <property type="protein sequence ID" value="KAK4721248.1"/>
    <property type="molecule type" value="Genomic_DNA"/>
</dbReference>
<organism evidence="1 2">
    <name type="scientific">Solanum pinnatisectum</name>
    <name type="common">tansyleaf nightshade</name>
    <dbReference type="NCBI Taxonomy" id="50273"/>
    <lineage>
        <taxon>Eukaryota</taxon>
        <taxon>Viridiplantae</taxon>
        <taxon>Streptophyta</taxon>
        <taxon>Embryophyta</taxon>
        <taxon>Tracheophyta</taxon>
        <taxon>Spermatophyta</taxon>
        <taxon>Magnoliopsida</taxon>
        <taxon>eudicotyledons</taxon>
        <taxon>Gunneridae</taxon>
        <taxon>Pentapetalae</taxon>
        <taxon>asterids</taxon>
        <taxon>lamiids</taxon>
        <taxon>Solanales</taxon>
        <taxon>Solanaceae</taxon>
        <taxon>Solanoideae</taxon>
        <taxon>Solaneae</taxon>
        <taxon>Solanum</taxon>
    </lineage>
</organism>